<organism evidence="1 2">
    <name type="scientific">Trachymyrmex cornetzi</name>
    <dbReference type="NCBI Taxonomy" id="471704"/>
    <lineage>
        <taxon>Eukaryota</taxon>
        <taxon>Metazoa</taxon>
        <taxon>Ecdysozoa</taxon>
        <taxon>Arthropoda</taxon>
        <taxon>Hexapoda</taxon>
        <taxon>Insecta</taxon>
        <taxon>Pterygota</taxon>
        <taxon>Neoptera</taxon>
        <taxon>Endopterygota</taxon>
        <taxon>Hymenoptera</taxon>
        <taxon>Apocrita</taxon>
        <taxon>Aculeata</taxon>
        <taxon>Formicoidea</taxon>
        <taxon>Formicidae</taxon>
        <taxon>Myrmicinae</taxon>
        <taxon>Trachymyrmex</taxon>
    </lineage>
</organism>
<dbReference type="AlphaFoldDB" id="A0A151IWZ4"/>
<name>A0A151IWZ4_9HYME</name>
<evidence type="ECO:0000313" key="2">
    <source>
        <dbReference type="Proteomes" id="UP000078492"/>
    </source>
</evidence>
<dbReference type="Proteomes" id="UP000078492">
    <property type="component" value="Unassembled WGS sequence"/>
</dbReference>
<sequence>MGSIIDLIYQTWITNTFVKNLRMIIGCIQTYMMKQRKIDPNTIRMREAKPMKDALMSFLESLKTRGLLNSMYSMEELNRFFSTREQSEYVRCQMTTLRDAPNIETLSDASNIDYEIFTSSAEVKSGSMNALFASTSKQQTDEISQYITKLENGHLYTVGTTEGDFSWISDLLSRIFTCPMLWRFLTKADQSHASWMMTHHHGLRWNDGMIPYRTAQRLISEAVGRESGAIVYVKGFEKRGWILDILNNDDVIVETIDVHYGEIESLKTLDATNTYRCGRHSKCCALQNVLKLFNQWTRFQSK</sequence>
<accession>A0A151IWZ4</accession>
<gene>
    <name evidence="1" type="ORF">ALC57_15468</name>
</gene>
<dbReference type="STRING" id="471704.A0A151IWZ4"/>
<reference evidence="1 2" key="1">
    <citation type="submission" date="2015-09" db="EMBL/GenBank/DDBJ databases">
        <title>Trachymyrmex cornetzi WGS genome.</title>
        <authorList>
            <person name="Nygaard S."/>
            <person name="Hu H."/>
            <person name="Boomsma J."/>
            <person name="Zhang G."/>
        </authorList>
    </citation>
    <scope>NUCLEOTIDE SEQUENCE [LARGE SCALE GENOMIC DNA]</scope>
    <source>
        <strain evidence="1">Tcor2-1</strain>
        <tissue evidence="1">Whole body</tissue>
    </source>
</reference>
<protein>
    <submittedName>
        <fullName evidence="1">Uncharacterized protein</fullName>
    </submittedName>
</protein>
<keyword evidence="2" id="KW-1185">Reference proteome</keyword>
<proteinExistence type="predicted"/>
<evidence type="ECO:0000313" key="1">
    <source>
        <dbReference type="EMBL" id="KYN12355.1"/>
    </source>
</evidence>
<dbReference type="EMBL" id="KQ980837">
    <property type="protein sequence ID" value="KYN12355.1"/>
    <property type="molecule type" value="Genomic_DNA"/>
</dbReference>